<dbReference type="PANTHER" id="PTHR10492:SF95">
    <property type="entry name" value="HELITRON HELICASE-LIKE DOMAIN-CONTAINING PROTEIN"/>
    <property type="match status" value="1"/>
</dbReference>
<proteinExistence type="predicted"/>
<accession>A0A5M8PHZ0</accession>
<gene>
    <name evidence="2" type="ORF">FRX48_07496</name>
</gene>
<evidence type="ECO:0000313" key="3">
    <source>
        <dbReference type="Proteomes" id="UP000324767"/>
    </source>
</evidence>
<dbReference type="Pfam" id="PF21530">
    <property type="entry name" value="Pif1_2B_dom"/>
    <property type="match status" value="1"/>
</dbReference>
<organism evidence="2 3">
    <name type="scientific">Lasallia pustulata</name>
    <dbReference type="NCBI Taxonomy" id="136370"/>
    <lineage>
        <taxon>Eukaryota</taxon>
        <taxon>Fungi</taxon>
        <taxon>Dikarya</taxon>
        <taxon>Ascomycota</taxon>
        <taxon>Pezizomycotina</taxon>
        <taxon>Lecanoromycetes</taxon>
        <taxon>OSLEUM clade</taxon>
        <taxon>Umbilicariomycetidae</taxon>
        <taxon>Umbilicariales</taxon>
        <taxon>Umbilicariaceae</taxon>
        <taxon>Lasallia</taxon>
    </lineage>
</organism>
<dbReference type="AlphaFoldDB" id="A0A5M8PHZ0"/>
<keyword evidence="2" id="KW-0547">Nucleotide-binding</keyword>
<dbReference type="EMBL" id="VXIT01000013">
    <property type="protein sequence ID" value="KAA6408414.1"/>
    <property type="molecule type" value="Genomic_DNA"/>
</dbReference>
<dbReference type="OrthoDB" id="2641892at2759"/>
<comment type="caution">
    <text evidence="2">The sequence shown here is derived from an EMBL/GenBank/DDBJ whole genome shotgun (WGS) entry which is preliminary data.</text>
</comment>
<keyword evidence="2" id="KW-0378">Hydrolase</keyword>
<feature type="domain" description="DNA helicase Pif1-like 2B" evidence="1">
    <location>
        <begin position="92"/>
        <end position="123"/>
    </location>
</feature>
<keyword evidence="2" id="KW-0067">ATP-binding</keyword>
<dbReference type="Proteomes" id="UP000324767">
    <property type="component" value="Unassembled WGS sequence"/>
</dbReference>
<name>A0A5M8PHZ0_9LECA</name>
<dbReference type="PANTHER" id="PTHR10492">
    <property type="match status" value="1"/>
</dbReference>
<evidence type="ECO:0000313" key="2">
    <source>
        <dbReference type="EMBL" id="KAA6408414.1"/>
    </source>
</evidence>
<reference evidence="2 3" key="1">
    <citation type="submission" date="2019-09" db="EMBL/GenBank/DDBJ databases">
        <title>The hologenome of the rock-dwelling lichen Lasallia pustulata.</title>
        <authorList>
            <person name="Greshake Tzovaras B."/>
            <person name="Segers F."/>
            <person name="Bicker A."/>
            <person name="Dal Grande F."/>
            <person name="Otte J."/>
            <person name="Hankeln T."/>
            <person name="Schmitt I."/>
            <person name="Ebersberger I."/>
        </authorList>
    </citation>
    <scope>NUCLEOTIDE SEQUENCE [LARGE SCALE GENOMIC DNA]</scope>
    <source>
        <strain evidence="2">A1-1</strain>
    </source>
</reference>
<keyword evidence="2" id="KW-0347">Helicase</keyword>
<protein>
    <submittedName>
        <fullName evidence="2">ATP-dependent DNA helicase</fullName>
    </submittedName>
</protein>
<evidence type="ECO:0000259" key="1">
    <source>
        <dbReference type="Pfam" id="PF21530"/>
    </source>
</evidence>
<sequence length="124" mass="13998">MQLQTDAVNQDYAEWLAHLSYDPNLWGRIALPPYMTQLHDVTEIILTFRNDMVNDFNTDILHTMPGQEHVFDSVDSADVNDAEQGCEELLTEYLQSLSPAGLPPARLCLKVGAPIILLQNLYPK</sequence>
<dbReference type="GO" id="GO:0004386">
    <property type="term" value="F:helicase activity"/>
    <property type="evidence" value="ECO:0007669"/>
    <property type="project" value="UniProtKB-KW"/>
</dbReference>
<dbReference type="InterPro" id="IPR049163">
    <property type="entry name" value="Pif1-like_2B_dom"/>
</dbReference>